<protein>
    <recommendedName>
        <fullName evidence="2">NIF system FeS cluster assembly NifU C-terminal domain-containing protein</fullName>
    </recommendedName>
</protein>
<dbReference type="GO" id="GO:0005506">
    <property type="term" value="F:iron ion binding"/>
    <property type="evidence" value="ECO:0007669"/>
    <property type="project" value="InterPro"/>
</dbReference>
<evidence type="ECO:0000256" key="1">
    <source>
        <dbReference type="ARBA" id="ARBA00006420"/>
    </source>
</evidence>
<dbReference type="GO" id="GO:0005739">
    <property type="term" value="C:mitochondrion"/>
    <property type="evidence" value="ECO:0007669"/>
    <property type="project" value="TreeGrafter"/>
</dbReference>
<accession>A0A0F9RQT7</accession>
<dbReference type="GO" id="GO:0051536">
    <property type="term" value="F:iron-sulfur cluster binding"/>
    <property type="evidence" value="ECO:0007669"/>
    <property type="project" value="InterPro"/>
</dbReference>
<evidence type="ECO:0000259" key="2">
    <source>
        <dbReference type="Pfam" id="PF01106"/>
    </source>
</evidence>
<comment type="similarity">
    <text evidence="1">Belongs to the NifU family.</text>
</comment>
<gene>
    <name evidence="3" type="ORF">LCGC14_0943070</name>
</gene>
<dbReference type="EMBL" id="LAZR01003309">
    <property type="protein sequence ID" value="KKN19708.1"/>
    <property type="molecule type" value="Genomic_DNA"/>
</dbReference>
<dbReference type="PANTHER" id="PTHR11178">
    <property type="entry name" value="IRON-SULFUR CLUSTER SCAFFOLD PROTEIN NFU-RELATED"/>
    <property type="match status" value="1"/>
</dbReference>
<dbReference type="AlphaFoldDB" id="A0A0F9RQT7"/>
<dbReference type="InterPro" id="IPR001075">
    <property type="entry name" value="NIF_FeS_clus_asmbl_NifU_C"/>
</dbReference>
<dbReference type="GO" id="GO:0016226">
    <property type="term" value="P:iron-sulfur cluster assembly"/>
    <property type="evidence" value="ECO:0007669"/>
    <property type="project" value="InterPro"/>
</dbReference>
<dbReference type="SUPFAM" id="SSF117916">
    <property type="entry name" value="Fe-S cluster assembly (FSCA) domain-like"/>
    <property type="match status" value="1"/>
</dbReference>
<evidence type="ECO:0000313" key="3">
    <source>
        <dbReference type="EMBL" id="KKN19708.1"/>
    </source>
</evidence>
<dbReference type="InterPro" id="IPR034904">
    <property type="entry name" value="FSCA_dom_sf"/>
</dbReference>
<proteinExistence type="inferred from homology"/>
<feature type="domain" description="NIF system FeS cluster assembly NifU C-terminal" evidence="2">
    <location>
        <begin position="5"/>
        <end position="71"/>
    </location>
</feature>
<reference evidence="3" key="1">
    <citation type="journal article" date="2015" name="Nature">
        <title>Complex archaea that bridge the gap between prokaryotes and eukaryotes.</title>
        <authorList>
            <person name="Spang A."/>
            <person name="Saw J.H."/>
            <person name="Jorgensen S.L."/>
            <person name="Zaremba-Niedzwiedzka K."/>
            <person name="Martijn J."/>
            <person name="Lind A.E."/>
            <person name="van Eijk R."/>
            <person name="Schleper C."/>
            <person name="Guy L."/>
            <person name="Ettema T.J."/>
        </authorList>
    </citation>
    <scope>NUCLEOTIDE SEQUENCE</scope>
</reference>
<sequence>MKEKVEKALKEIRPHLQADGGDVELVDVTPDGVVKVRLTGACAGCPMSEMTLKMGVERQIKKRVSEVKEVISL</sequence>
<comment type="caution">
    <text evidence="3">The sequence shown here is derived from an EMBL/GenBank/DDBJ whole genome shotgun (WGS) entry which is preliminary data.</text>
</comment>
<name>A0A0F9RQT7_9ZZZZ</name>
<dbReference type="Gene3D" id="3.30.300.130">
    <property type="entry name" value="Fe-S cluster assembly (FSCA)"/>
    <property type="match status" value="1"/>
</dbReference>
<organism evidence="3">
    <name type="scientific">marine sediment metagenome</name>
    <dbReference type="NCBI Taxonomy" id="412755"/>
    <lineage>
        <taxon>unclassified sequences</taxon>
        <taxon>metagenomes</taxon>
        <taxon>ecological metagenomes</taxon>
    </lineage>
</organism>
<dbReference type="Pfam" id="PF01106">
    <property type="entry name" value="NifU"/>
    <property type="match status" value="1"/>
</dbReference>
<dbReference type="PANTHER" id="PTHR11178:SF25">
    <property type="entry name" value="NIFU-LIKE PROTEIN 3, CHLOROPLASTIC"/>
    <property type="match status" value="1"/>
</dbReference>